<evidence type="ECO:0000256" key="5">
    <source>
        <dbReference type="ARBA" id="ARBA00022771"/>
    </source>
</evidence>
<feature type="non-terminal residue" evidence="10">
    <location>
        <position position="1"/>
    </location>
</feature>
<keyword evidence="3" id="KW-0479">Metal-binding</keyword>
<keyword evidence="5 8" id="KW-0863">Zinc-finger</keyword>
<evidence type="ECO:0000256" key="2">
    <source>
        <dbReference type="ARBA" id="ARBA00006991"/>
    </source>
</evidence>
<keyword evidence="4" id="KW-0677">Repeat</keyword>
<evidence type="ECO:0000313" key="11">
    <source>
        <dbReference type="Proteomes" id="UP000886611"/>
    </source>
</evidence>
<evidence type="ECO:0000256" key="4">
    <source>
        <dbReference type="ARBA" id="ARBA00022737"/>
    </source>
</evidence>
<comment type="similarity">
    <text evidence="2">Belongs to the krueppel C2H2-type zinc-finger protein family.</text>
</comment>
<feature type="domain" description="C2H2-type" evidence="9">
    <location>
        <begin position="36"/>
        <end position="66"/>
    </location>
</feature>
<dbReference type="GO" id="GO:0005634">
    <property type="term" value="C:nucleus"/>
    <property type="evidence" value="ECO:0007669"/>
    <property type="project" value="UniProtKB-SubCell"/>
</dbReference>
<evidence type="ECO:0000256" key="3">
    <source>
        <dbReference type="ARBA" id="ARBA00022723"/>
    </source>
</evidence>
<proteinExistence type="inferred from homology"/>
<name>A0A8X7XHE7_POLSE</name>
<reference evidence="10 11" key="1">
    <citation type="journal article" date="2021" name="Cell">
        <title>Tracing the genetic footprints of vertebrate landing in non-teleost ray-finned fishes.</title>
        <authorList>
            <person name="Bi X."/>
            <person name="Wang K."/>
            <person name="Yang L."/>
            <person name="Pan H."/>
            <person name="Jiang H."/>
            <person name="Wei Q."/>
            <person name="Fang M."/>
            <person name="Yu H."/>
            <person name="Zhu C."/>
            <person name="Cai Y."/>
            <person name="He Y."/>
            <person name="Gan X."/>
            <person name="Zeng H."/>
            <person name="Yu D."/>
            <person name="Zhu Y."/>
            <person name="Jiang H."/>
            <person name="Qiu Q."/>
            <person name="Yang H."/>
            <person name="Zhang Y.E."/>
            <person name="Wang W."/>
            <person name="Zhu M."/>
            <person name="He S."/>
            <person name="Zhang G."/>
        </authorList>
    </citation>
    <scope>NUCLEOTIDE SEQUENCE [LARGE SCALE GENOMIC DNA]</scope>
    <source>
        <strain evidence="10">Bchr_013</strain>
    </source>
</reference>
<dbReference type="SUPFAM" id="SSF57667">
    <property type="entry name" value="beta-beta-alpha zinc fingers"/>
    <property type="match status" value="2"/>
</dbReference>
<dbReference type="PROSITE" id="PS50157">
    <property type="entry name" value="ZINC_FINGER_C2H2_2"/>
    <property type="match status" value="2"/>
</dbReference>
<protein>
    <submittedName>
        <fullName evidence="10">ZSCA2 protein</fullName>
    </submittedName>
</protein>
<comment type="caution">
    <text evidence="10">The sequence shown here is derived from an EMBL/GenBank/DDBJ whole genome shotgun (WGS) entry which is preliminary data.</text>
</comment>
<comment type="subcellular location">
    <subcellularLocation>
        <location evidence="1">Nucleus</location>
    </subcellularLocation>
</comment>
<dbReference type="InterPro" id="IPR013087">
    <property type="entry name" value="Znf_C2H2_type"/>
</dbReference>
<keyword evidence="11" id="KW-1185">Reference proteome</keyword>
<gene>
    <name evidence="10" type="primary">Zscan2_4</name>
    <name evidence="10" type="ORF">GTO96_0016000</name>
</gene>
<evidence type="ECO:0000256" key="8">
    <source>
        <dbReference type="PROSITE-ProRule" id="PRU00042"/>
    </source>
</evidence>
<dbReference type="PANTHER" id="PTHR24381">
    <property type="entry name" value="ZINC FINGER PROTEIN"/>
    <property type="match status" value="1"/>
</dbReference>
<dbReference type="AlphaFoldDB" id="A0A8X7XHE7"/>
<dbReference type="PROSITE" id="PS00028">
    <property type="entry name" value="ZINC_FINGER_C2H2_1"/>
    <property type="match status" value="1"/>
</dbReference>
<evidence type="ECO:0000313" key="10">
    <source>
        <dbReference type="EMBL" id="KAG2468798.1"/>
    </source>
</evidence>
<dbReference type="SMART" id="SM00355">
    <property type="entry name" value="ZnF_C2H2"/>
    <property type="match status" value="2"/>
</dbReference>
<dbReference type="GO" id="GO:0008270">
    <property type="term" value="F:zinc ion binding"/>
    <property type="evidence" value="ECO:0007669"/>
    <property type="project" value="UniProtKB-KW"/>
</dbReference>
<feature type="domain" description="C2H2-type" evidence="9">
    <location>
        <begin position="66"/>
        <end position="93"/>
    </location>
</feature>
<sequence>MNEETLRIELEDQNTPKETSKICQHLEIQQRSYTGIKSNHHIQCGKTFSKASTLQMHQRLHTEHPYVCPECGRTFRWSRQLKAHRRIHPAEKLHQGSACEGFSRDTEGTPRFGPMLRTELTQRVADSDFFKTLPVAHDDFSSYIKQEDIPNFSYGIPDSGNK</sequence>
<dbReference type="GO" id="GO:0000981">
    <property type="term" value="F:DNA-binding transcription factor activity, RNA polymerase II-specific"/>
    <property type="evidence" value="ECO:0007669"/>
    <property type="project" value="TreeGrafter"/>
</dbReference>
<keyword evidence="7" id="KW-0539">Nucleus</keyword>
<dbReference type="Gene3D" id="3.30.160.60">
    <property type="entry name" value="Classic Zinc Finger"/>
    <property type="match status" value="2"/>
</dbReference>
<dbReference type="Pfam" id="PF00096">
    <property type="entry name" value="zf-C2H2"/>
    <property type="match status" value="2"/>
</dbReference>
<accession>A0A8X7XHE7</accession>
<dbReference type="EMBL" id="JAATIS010000466">
    <property type="protein sequence ID" value="KAG2468798.1"/>
    <property type="molecule type" value="Genomic_DNA"/>
</dbReference>
<evidence type="ECO:0000256" key="6">
    <source>
        <dbReference type="ARBA" id="ARBA00022833"/>
    </source>
</evidence>
<dbReference type="PANTHER" id="PTHR24381:SF393">
    <property type="entry name" value="CHROMATIN-LINKED ADAPTOR FOR MSL PROTEINS, ISOFORM B"/>
    <property type="match status" value="1"/>
</dbReference>
<dbReference type="InterPro" id="IPR036236">
    <property type="entry name" value="Znf_C2H2_sf"/>
</dbReference>
<dbReference type="FunFam" id="3.30.160.60:FF:000151">
    <property type="entry name" value="Zinc finger and SCAN domain-containing 21"/>
    <property type="match status" value="1"/>
</dbReference>
<feature type="non-terminal residue" evidence="10">
    <location>
        <position position="162"/>
    </location>
</feature>
<dbReference type="Proteomes" id="UP000886611">
    <property type="component" value="Unassembled WGS sequence"/>
</dbReference>
<evidence type="ECO:0000256" key="1">
    <source>
        <dbReference type="ARBA" id="ARBA00004123"/>
    </source>
</evidence>
<organism evidence="10 11">
    <name type="scientific">Polypterus senegalus</name>
    <name type="common">Senegal bichir</name>
    <dbReference type="NCBI Taxonomy" id="55291"/>
    <lineage>
        <taxon>Eukaryota</taxon>
        <taxon>Metazoa</taxon>
        <taxon>Chordata</taxon>
        <taxon>Craniata</taxon>
        <taxon>Vertebrata</taxon>
        <taxon>Euteleostomi</taxon>
        <taxon>Actinopterygii</taxon>
        <taxon>Polypteriformes</taxon>
        <taxon>Polypteridae</taxon>
        <taxon>Polypterus</taxon>
    </lineage>
</organism>
<evidence type="ECO:0000256" key="7">
    <source>
        <dbReference type="ARBA" id="ARBA00023242"/>
    </source>
</evidence>
<dbReference type="GO" id="GO:0000977">
    <property type="term" value="F:RNA polymerase II transcription regulatory region sequence-specific DNA binding"/>
    <property type="evidence" value="ECO:0007669"/>
    <property type="project" value="TreeGrafter"/>
</dbReference>
<keyword evidence="6" id="KW-0862">Zinc</keyword>
<evidence type="ECO:0000259" key="9">
    <source>
        <dbReference type="PROSITE" id="PS50157"/>
    </source>
</evidence>